<dbReference type="InterPro" id="IPR020807">
    <property type="entry name" value="PKS_DH"/>
</dbReference>
<feature type="region of interest" description="N-terminal hotdog fold" evidence="16">
    <location>
        <begin position="772"/>
        <end position="905"/>
    </location>
</feature>
<dbReference type="InterPro" id="IPR014043">
    <property type="entry name" value="Acyl_transferase_dom"/>
</dbReference>
<dbReference type="InterPro" id="IPR020843">
    <property type="entry name" value="ER"/>
</dbReference>
<feature type="active site" description="Proton donor; for dehydratase activity" evidence="16">
    <location>
        <position position="967"/>
    </location>
</feature>
<keyword evidence="6" id="KW-0808">Transferase</keyword>
<evidence type="ECO:0000256" key="7">
    <source>
        <dbReference type="ARBA" id="ARBA00022801"/>
    </source>
</evidence>
<dbReference type="Gene3D" id="3.10.129.110">
    <property type="entry name" value="Polyketide synthase dehydratase"/>
    <property type="match status" value="1"/>
</dbReference>
<dbReference type="PROSITE" id="PS00606">
    <property type="entry name" value="KS3_1"/>
    <property type="match status" value="1"/>
</dbReference>
<feature type="region of interest" description="C-terminal hotdog fold" evidence="16">
    <location>
        <begin position="917"/>
        <end position="1048"/>
    </location>
</feature>
<dbReference type="Gene3D" id="3.40.366.10">
    <property type="entry name" value="Malonyl-Coenzyme A Acyl Carrier Protein, domain 2"/>
    <property type="match status" value="1"/>
</dbReference>
<evidence type="ECO:0000256" key="10">
    <source>
        <dbReference type="ARBA" id="ARBA00023002"/>
    </source>
</evidence>
<evidence type="ECO:0000256" key="12">
    <source>
        <dbReference type="ARBA" id="ARBA00023098"/>
    </source>
</evidence>
<dbReference type="Gene3D" id="3.40.50.150">
    <property type="entry name" value="Vaccinia Virus protein VP39"/>
    <property type="match status" value="1"/>
</dbReference>
<dbReference type="PROSITE" id="PS52004">
    <property type="entry name" value="KS3_2"/>
    <property type="match status" value="1"/>
</dbReference>
<dbReference type="EMBL" id="OC919147">
    <property type="protein sequence ID" value="CAD7650765.1"/>
    <property type="molecule type" value="Genomic_DNA"/>
</dbReference>
<evidence type="ECO:0000256" key="8">
    <source>
        <dbReference type="ARBA" id="ARBA00022832"/>
    </source>
</evidence>
<dbReference type="EMBL" id="CAJPVJ010004322">
    <property type="protein sequence ID" value="CAG2168488.1"/>
    <property type="molecule type" value="Genomic_DNA"/>
</dbReference>
<keyword evidence="12" id="KW-0443">Lipid metabolism</keyword>
<dbReference type="InterPro" id="IPR011032">
    <property type="entry name" value="GroES-like_sf"/>
</dbReference>
<dbReference type="Pfam" id="PF00109">
    <property type="entry name" value="ketoacyl-synt"/>
    <property type="match status" value="1"/>
</dbReference>
<dbReference type="SMART" id="SM00826">
    <property type="entry name" value="PKS_DH"/>
    <property type="match status" value="1"/>
</dbReference>
<dbReference type="SMART" id="SM00825">
    <property type="entry name" value="PKS_KS"/>
    <property type="match status" value="1"/>
</dbReference>
<evidence type="ECO:0000256" key="2">
    <source>
        <dbReference type="ARBA" id="ARBA00018769"/>
    </source>
</evidence>
<dbReference type="Gene3D" id="3.30.70.3290">
    <property type="match status" value="1"/>
</dbReference>
<evidence type="ECO:0000313" key="19">
    <source>
        <dbReference type="EMBL" id="CAD7650765.1"/>
    </source>
</evidence>
<sequence>QCRWYTSRRLQRLSSEGGGPLANADGIPQDDFNDCRRKEAALWVYGSSKALYANRISFLFDFHGPSTLIDTACSASMVALTNALQDIRTGNCDAAIVATGNLTPSPFSNCIYQSIGLMASDGKCKVWDKKADGFVRSETVGSVFLQKRSDAKRIYSTLLHAKTNTDGFKSIGLFSPFWLRQRDLMIETYHEAGIDPNDIKFFESHGTGTNVGDPQEAKAIADAYCHDRKEPLLLGAVKSNLGHSEGSSGLCSLAKVIVAFENKCIPANLHFEEPKPEIECVVNKTLIPVMKNTPFENGIVGVNSFGVGGVNAHALLKSNEKEATDDTYKICDPIPRLVNVSGRTEAAVNHIFDFIENNPKKVHKDFLALLNDAMKTQIIKGSSNFPNRGYVIIKEKPKDEETPSTDTEVQYEYQRTVCDALRPSPVWLCFSGMGSQWTGMAQKLMPIKTFADSLRRCAATLEPFGIDLMDLLLSDDDKALKKNPTNAFVAITSMQVALYDTFCMLGIEVVGIIGHSFGEVACAYADGCLTLEQTILTAYWRGKIVETSKLPKGMLAAVGLTWDETIKRCPDGIVAACHNGNDSVTISGLYDNMVKFVEQLKGENIFARQVAGGDYPYHSPFMNIVAPPLLEILNKVIPDPKPRSERWVSTSFPRDQWDSQKAKFASGDYFTNNLISPVLFNEGMKEIGKNSYVIEVAPHSLFESIFKRCFPSLTYTGLMKRTEADNLCFFLSSIGRLFTLGLNPTIEKLYPKVEWPVCRGTQSISSLFQWDHERSYEVKKFPEFHNYATASDFVMKFCLLESDWNFLKDHAVDGRVLFPATGYLLMAWRRLAAMKGQPWMKTPVHFENVRFFRPTLLSETTEVKFTIRVLEGTGDFTISENNAIACSGKVSMPEDPILEMQDQLDEEIIEEDDEEKMHEILFNKDIYKELRIRGYDYGPKFQGLVEARGDGRRGKAKWTGHWVSFVDSVCHLALVALPIRALFIPIGFQSIRCDPNVLFEAIESVKKEKEEAAVLDEEKPEFFYFRENQKVKALDEINLEDDIKGTEIIGEIRPDMGDDEAKEADFMVKQQIKAAMVGGEDKMASEILGITNIGLDTDNVDEDKISILPVSFDLNFRSIVTKGLEIKGFIPVNVPRRPGQQGLTLERHEFIPHFEDMAIESPFKESLNEYISVCCNLAEKLSQITPKVSKLVLNGYKLADESMVKKYTEVPNDDWKLMKLLKELIDLKVDSNLNIIEDQKKDSKNLENSFKEITDKKENNISNDLINSVFTNERFIRPFVDLVLENSSDKSQIKVLEMNPSRGVFANNLIQKFKDSCIGLINVDYMIANPSPQTIPEETKALNLKTLEWDLSTNQFIKDIQSLDLLVYRMTNKVAKSWNLENQIQALSDTLKYNGFLFLTGRSKLTPPENTVYQLMGQNPADDLLAAKEMDRFIELAQKAGLKLVGRKSDAYSTSIAVFRKVMTFQREELIVNIPNGNYEDWVEPLKTVLVTNKESEDPKTIWLIGNDTSCNGIIGLLNCLRLEPGGSHIRCIFDYDQKLPKDINFTKNPFKQLAELDLVCNIYKGGKWGTQRHILLPEEQETIETEHAYLNVVTRGDMSSLKWFDAHHKYFPNLPAHEKKEQEVLCNVYYSALNFKDVVLVSGKIQPGPEGALFDCIIGLEFAGRRSDNGKRVMGMVPFKGIATTLLTYKDYLWDIPDDWSIEDAATVPVVYTTAYYALIMRGNLLEGESVLIHSGAGGVGQAAIFICQSMGCEVYVTVGNEEKRDFMKKKFGIPDSHIGNSHDDRLHQEVDRHLIHHTTVTHIITDMLDTNP</sequence>
<dbReference type="InterPro" id="IPR014031">
    <property type="entry name" value="Ketoacyl_synth_C"/>
</dbReference>
<proteinExistence type="predicted"/>
<dbReference type="InterPro" id="IPR016035">
    <property type="entry name" value="Acyl_Trfase/lysoPLipase"/>
</dbReference>
<feature type="domain" description="Ketosynthase family 3 (KS3)" evidence="17">
    <location>
        <begin position="1"/>
        <end position="318"/>
    </location>
</feature>
<dbReference type="Pfam" id="PF21149">
    <property type="entry name" value="FAS_pseudo-KR"/>
    <property type="match status" value="1"/>
</dbReference>
<keyword evidence="20" id="KW-1185">Reference proteome</keyword>
<dbReference type="CDD" id="cd05195">
    <property type="entry name" value="enoyl_red"/>
    <property type="match status" value="1"/>
</dbReference>
<dbReference type="Pfam" id="PF02801">
    <property type="entry name" value="Ketoacyl-synt_C"/>
    <property type="match status" value="1"/>
</dbReference>
<dbReference type="SMART" id="SM00827">
    <property type="entry name" value="PKS_AT"/>
    <property type="match status" value="1"/>
</dbReference>
<dbReference type="InterPro" id="IPR016036">
    <property type="entry name" value="Malonyl_transacylase_ACP-bd"/>
</dbReference>
<dbReference type="SUPFAM" id="SSF53901">
    <property type="entry name" value="Thiolase-like"/>
    <property type="match status" value="2"/>
</dbReference>
<evidence type="ECO:0000256" key="6">
    <source>
        <dbReference type="ARBA" id="ARBA00022679"/>
    </source>
</evidence>
<dbReference type="SUPFAM" id="SSF51735">
    <property type="entry name" value="NAD(P)-binding Rossmann-fold domains"/>
    <property type="match status" value="1"/>
</dbReference>
<dbReference type="EC" id="2.3.1.85" evidence="1"/>
<dbReference type="SMART" id="SM00829">
    <property type="entry name" value="PKS_ER"/>
    <property type="match status" value="1"/>
</dbReference>
<dbReference type="SUPFAM" id="SSF52151">
    <property type="entry name" value="FabD/lysophospholipase-like"/>
    <property type="match status" value="1"/>
</dbReference>
<comment type="catalytic activity">
    <reaction evidence="15">
        <text>acetyl-CoA + n malonyl-CoA + 2n NADPH + 2n H(+) = a long-chain fatty acid + (n+1) CoA + n CO2 + 2n NADP(+).</text>
        <dbReference type="EC" id="2.3.1.85"/>
    </reaction>
</comment>
<dbReference type="InterPro" id="IPR036291">
    <property type="entry name" value="NAD(P)-bd_dom_sf"/>
</dbReference>
<dbReference type="Gene3D" id="3.90.180.10">
    <property type="entry name" value="Medium-chain alcohol dehydrogenases, catalytic domain"/>
    <property type="match status" value="1"/>
</dbReference>
<keyword evidence="5" id="KW-0597">Phosphoprotein</keyword>
<dbReference type="InterPro" id="IPR018201">
    <property type="entry name" value="Ketoacyl_synth_AS"/>
</dbReference>
<keyword evidence="11" id="KW-0520">NAD</keyword>
<keyword evidence="8" id="KW-0276">Fatty acid metabolism</keyword>
<accession>A0A7R9QMX2</accession>
<dbReference type="InterPro" id="IPR049900">
    <property type="entry name" value="PKS_mFAS_DH"/>
</dbReference>
<dbReference type="InterPro" id="IPR001227">
    <property type="entry name" value="Ac_transferase_dom_sf"/>
</dbReference>
<dbReference type="PANTHER" id="PTHR43775">
    <property type="entry name" value="FATTY ACID SYNTHASE"/>
    <property type="match status" value="1"/>
</dbReference>
<keyword evidence="3" id="KW-0596">Phosphopantetheine</keyword>
<dbReference type="SUPFAM" id="SSF55048">
    <property type="entry name" value="Probable ACP-binding domain of malonyl-CoA ACP transacylase"/>
    <property type="match status" value="1"/>
</dbReference>
<keyword evidence="9" id="KW-0521">NADP</keyword>
<dbReference type="Pfam" id="PF16197">
    <property type="entry name" value="KAsynt_C_assoc"/>
    <property type="match status" value="1"/>
</dbReference>
<dbReference type="GO" id="GO:0006633">
    <property type="term" value="P:fatty acid biosynthetic process"/>
    <property type="evidence" value="ECO:0007669"/>
    <property type="project" value="UniProtKB-UniPathway"/>
</dbReference>
<evidence type="ECO:0000256" key="14">
    <source>
        <dbReference type="ARBA" id="ARBA00023268"/>
    </source>
</evidence>
<dbReference type="OrthoDB" id="6503696at2759"/>
<evidence type="ECO:0000256" key="13">
    <source>
        <dbReference type="ARBA" id="ARBA00023160"/>
    </source>
</evidence>
<feature type="active site" description="Proton acceptor; for dehydratase activity" evidence="16">
    <location>
        <position position="810"/>
    </location>
</feature>
<dbReference type="GO" id="GO:0004315">
    <property type="term" value="F:3-oxoacyl-[acyl-carrier-protein] synthase activity"/>
    <property type="evidence" value="ECO:0007669"/>
    <property type="project" value="InterPro"/>
</dbReference>
<evidence type="ECO:0000256" key="9">
    <source>
        <dbReference type="ARBA" id="ARBA00022857"/>
    </source>
</evidence>
<dbReference type="InterPro" id="IPR049391">
    <property type="entry name" value="FAS_pseudo-KR"/>
</dbReference>
<keyword evidence="4" id="KW-0444">Lipid biosynthesis</keyword>
<dbReference type="Proteomes" id="UP000728032">
    <property type="component" value="Unassembled WGS sequence"/>
</dbReference>
<keyword evidence="10" id="KW-0560">Oxidoreductase</keyword>
<protein>
    <recommendedName>
        <fullName evidence="2">Fatty acid synthase</fullName>
        <ecNumber evidence="1">2.3.1.85</ecNumber>
    </recommendedName>
</protein>
<dbReference type="Pfam" id="PF00698">
    <property type="entry name" value="Acyl_transf_1"/>
    <property type="match status" value="1"/>
</dbReference>
<dbReference type="InterPro" id="IPR029063">
    <property type="entry name" value="SAM-dependent_MTases_sf"/>
</dbReference>
<keyword evidence="14" id="KW-0511">Multifunctional enzyme</keyword>
<dbReference type="Pfam" id="PF21089">
    <property type="entry name" value="PKS_DH_N"/>
    <property type="match status" value="1"/>
</dbReference>
<feature type="domain" description="PKS/mFAS DH" evidence="18">
    <location>
        <begin position="772"/>
        <end position="1048"/>
    </location>
</feature>
<dbReference type="GO" id="GO:0016491">
    <property type="term" value="F:oxidoreductase activity"/>
    <property type="evidence" value="ECO:0007669"/>
    <property type="project" value="UniProtKB-KW"/>
</dbReference>
<evidence type="ECO:0000259" key="17">
    <source>
        <dbReference type="PROSITE" id="PS52004"/>
    </source>
</evidence>
<dbReference type="SUPFAM" id="SSF50129">
    <property type="entry name" value="GroES-like"/>
    <property type="match status" value="1"/>
</dbReference>
<keyword evidence="13" id="KW-0275">Fatty acid biosynthesis</keyword>
<dbReference type="PROSITE" id="PS52019">
    <property type="entry name" value="PKS_MFAS_DH"/>
    <property type="match status" value="1"/>
</dbReference>
<dbReference type="InterPro" id="IPR032821">
    <property type="entry name" value="PKS_assoc"/>
</dbReference>
<dbReference type="Gene3D" id="3.40.47.10">
    <property type="match status" value="1"/>
</dbReference>
<feature type="non-terminal residue" evidence="19">
    <location>
        <position position="1814"/>
    </location>
</feature>
<dbReference type="GO" id="GO:0004312">
    <property type="term" value="F:fatty acid synthase activity"/>
    <property type="evidence" value="ECO:0007669"/>
    <property type="project" value="UniProtKB-EC"/>
</dbReference>
<evidence type="ECO:0000256" key="15">
    <source>
        <dbReference type="ARBA" id="ARBA00044883"/>
    </source>
</evidence>
<evidence type="ECO:0000256" key="11">
    <source>
        <dbReference type="ARBA" id="ARBA00023027"/>
    </source>
</evidence>
<dbReference type="PANTHER" id="PTHR43775:SF7">
    <property type="entry name" value="FATTY ACID SYNTHASE"/>
    <property type="match status" value="1"/>
</dbReference>
<evidence type="ECO:0000256" key="3">
    <source>
        <dbReference type="ARBA" id="ARBA00022450"/>
    </source>
</evidence>
<evidence type="ECO:0000256" key="5">
    <source>
        <dbReference type="ARBA" id="ARBA00022553"/>
    </source>
</evidence>
<keyword evidence="7" id="KW-0378">Hydrolase</keyword>
<evidence type="ECO:0000256" key="1">
    <source>
        <dbReference type="ARBA" id="ARBA00012873"/>
    </source>
</evidence>
<dbReference type="UniPathway" id="UPA00094"/>
<dbReference type="InterPro" id="IPR042104">
    <property type="entry name" value="PKS_dehydratase_sf"/>
</dbReference>
<organism evidence="19">
    <name type="scientific">Oppiella nova</name>
    <dbReference type="NCBI Taxonomy" id="334625"/>
    <lineage>
        <taxon>Eukaryota</taxon>
        <taxon>Metazoa</taxon>
        <taxon>Ecdysozoa</taxon>
        <taxon>Arthropoda</taxon>
        <taxon>Chelicerata</taxon>
        <taxon>Arachnida</taxon>
        <taxon>Acari</taxon>
        <taxon>Acariformes</taxon>
        <taxon>Sarcoptiformes</taxon>
        <taxon>Oribatida</taxon>
        <taxon>Brachypylina</taxon>
        <taxon>Oppioidea</taxon>
        <taxon>Oppiidae</taxon>
        <taxon>Oppiella</taxon>
    </lineage>
</organism>
<gene>
    <name evidence="19" type="ORF">ONB1V03_LOCUS7977</name>
</gene>
<evidence type="ECO:0000256" key="4">
    <source>
        <dbReference type="ARBA" id="ARBA00022516"/>
    </source>
</evidence>
<dbReference type="InterPro" id="IPR050091">
    <property type="entry name" value="PKS_NRPS_Biosynth_Enz"/>
</dbReference>
<dbReference type="InterPro" id="IPR014030">
    <property type="entry name" value="Ketoacyl_synth_N"/>
</dbReference>
<evidence type="ECO:0000259" key="18">
    <source>
        <dbReference type="PROSITE" id="PS52019"/>
    </source>
</evidence>
<evidence type="ECO:0000256" key="16">
    <source>
        <dbReference type="PROSITE-ProRule" id="PRU01363"/>
    </source>
</evidence>
<dbReference type="GO" id="GO:0016787">
    <property type="term" value="F:hydrolase activity"/>
    <property type="evidence" value="ECO:0007669"/>
    <property type="project" value="UniProtKB-KW"/>
</dbReference>
<evidence type="ECO:0000313" key="20">
    <source>
        <dbReference type="Proteomes" id="UP000728032"/>
    </source>
</evidence>
<dbReference type="CDD" id="cd00833">
    <property type="entry name" value="PKS"/>
    <property type="match status" value="1"/>
</dbReference>
<reference evidence="19" key="1">
    <citation type="submission" date="2020-11" db="EMBL/GenBank/DDBJ databases">
        <authorList>
            <person name="Tran Van P."/>
        </authorList>
    </citation>
    <scope>NUCLEOTIDE SEQUENCE</scope>
</reference>
<name>A0A7R9QMX2_9ACAR</name>
<dbReference type="InterPro" id="IPR016039">
    <property type="entry name" value="Thiolase-like"/>
</dbReference>
<dbReference type="InterPro" id="IPR049552">
    <property type="entry name" value="PKS_DH_N"/>
</dbReference>
<dbReference type="InterPro" id="IPR020841">
    <property type="entry name" value="PKS_Beta-ketoAc_synthase_dom"/>
</dbReference>
<feature type="non-terminal residue" evidence="19">
    <location>
        <position position="1"/>
    </location>
</feature>